<dbReference type="InterPro" id="IPR015424">
    <property type="entry name" value="PyrdxlP-dep_Trfase"/>
</dbReference>
<dbReference type="InterPro" id="IPR049704">
    <property type="entry name" value="Aminotrans_3_PPA_site"/>
</dbReference>
<evidence type="ECO:0000313" key="6">
    <source>
        <dbReference type="EMBL" id="ETW99975.1"/>
    </source>
</evidence>
<dbReference type="GO" id="GO:0030170">
    <property type="term" value="F:pyridoxal phosphate binding"/>
    <property type="evidence" value="ECO:0007669"/>
    <property type="project" value="InterPro"/>
</dbReference>
<evidence type="ECO:0000256" key="4">
    <source>
        <dbReference type="RuleBase" id="RU003560"/>
    </source>
</evidence>
<evidence type="ECO:0008006" key="8">
    <source>
        <dbReference type="Google" id="ProtNLM"/>
    </source>
</evidence>
<dbReference type="PROSITE" id="PS00600">
    <property type="entry name" value="AA_TRANSFER_CLASS_3"/>
    <property type="match status" value="1"/>
</dbReference>
<name>W4LQG7_ENTF1</name>
<dbReference type="InterPro" id="IPR015421">
    <property type="entry name" value="PyrdxlP-dep_Trfase_major"/>
</dbReference>
<dbReference type="PANTHER" id="PTHR43094:SF1">
    <property type="entry name" value="AMINOTRANSFERASE CLASS-III"/>
    <property type="match status" value="1"/>
</dbReference>
<evidence type="ECO:0000256" key="5">
    <source>
        <dbReference type="SAM" id="MobiDB-lite"/>
    </source>
</evidence>
<evidence type="ECO:0000256" key="3">
    <source>
        <dbReference type="ARBA" id="ARBA00022898"/>
    </source>
</evidence>
<dbReference type="Pfam" id="PF00202">
    <property type="entry name" value="Aminotran_3"/>
    <property type="match status" value="1"/>
</dbReference>
<comment type="caution">
    <text evidence="6">The sequence shown here is derived from an EMBL/GenBank/DDBJ whole genome shotgun (WGS) entry which is preliminary data.</text>
</comment>
<evidence type="ECO:0000313" key="7">
    <source>
        <dbReference type="Proteomes" id="UP000019141"/>
    </source>
</evidence>
<comment type="similarity">
    <text evidence="2 4">Belongs to the class-III pyridoxal-phosphate-dependent aminotransferase family.</text>
</comment>
<evidence type="ECO:0000256" key="1">
    <source>
        <dbReference type="ARBA" id="ARBA00001933"/>
    </source>
</evidence>
<dbReference type="SUPFAM" id="SSF53383">
    <property type="entry name" value="PLP-dependent transferases"/>
    <property type="match status" value="1"/>
</dbReference>
<dbReference type="Proteomes" id="UP000019141">
    <property type="component" value="Unassembled WGS sequence"/>
</dbReference>
<dbReference type="PANTHER" id="PTHR43094">
    <property type="entry name" value="AMINOTRANSFERASE"/>
    <property type="match status" value="1"/>
</dbReference>
<dbReference type="GO" id="GO:0008483">
    <property type="term" value="F:transaminase activity"/>
    <property type="evidence" value="ECO:0007669"/>
    <property type="project" value="InterPro"/>
</dbReference>
<comment type="cofactor">
    <cofactor evidence="1">
        <name>pyridoxal 5'-phosphate</name>
        <dbReference type="ChEBI" id="CHEBI:597326"/>
    </cofactor>
</comment>
<dbReference type="AlphaFoldDB" id="W4LQG7"/>
<keyword evidence="7" id="KW-1185">Reference proteome</keyword>
<proteinExistence type="inferred from homology"/>
<dbReference type="InterPro" id="IPR015422">
    <property type="entry name" value="PyrdxlP-dep_Trfase_small"/>
</dbReference>
<dbReference type="Gene3D" id="3.90.1150.10">
    <property type="entry name" value="Aspartate Aminotransferase, domain 1"/>
    <property type="match status" value="1"/>
</dbReference>
<dbReference type="PATRIC" id="fig|1429438.4.peg.2586"/>
<evidence type="ECO:0000256" key="2">
    <source>
        <dbReference type="ARBA" id="ARBA00008954"/>
    </source>
</evidence>
<sequence>MNDVQDQRAAFQGRPGGPQDLFFARSDRVPRPTLVRGDGVWLYDDAGHALLDMSSGPVTTNIGHGNVSVAKAMAEQAERLAFVTARQARHHPNIDLSARVAQLAGPGFERVLFSSGGSEAVEFAVKFLRQRALAAEQPERRHVITCMPSYHGSTIGALGLSGDPTNAPFLDGFGQHHPKVPAPLSYRLPDNHSVESYALSCAQALDETIETLGSETVLAFLIETVGGLASGAVAPPESYLQAVRRICDHHGVALIFDEILCGAGRTGRFLAAHHYPDAKPDLVILAKGLSSGYAPLGAVLAPAEMADWLSERLGFGYTHTYSAHPVSAAAALAVLDHYEREDLGARAEHMGYYLRAQLDELAERSPIVGDVRGKGLLLGIELVADKGSKAMIKSSPPPTDIVRTRGLEQGLLIYSRRTAGGQYGDWIMATPPLIISEAECDELVLRLEKTLTAATADLHAVGALG</sequence>
<dbReference type="HOGENOM" id="CLU_016922_4_0_7"/>
<protein>
    <recommendedName>
        <fullName evidence="8">Aminotransferase</fullName>
    </recommendedName>
</protein>
<reference evidence="6 7" key="1">
    <citation type="journal article" date="2014" name="Nature">
        <title>An environmental bacterial taxon with a large and distinct metabolic repertoire.</title>
        <authorList>
            <person name="Wilson M.C."/>
            <person name="Mori T."/>
            <person name="Ruckert C."/>
            <person name="Uria A.R."/>
            <person name="Helf M.J."/>
            <person name="Takada K."/>
            <person name="Gernert C."/>
            <person name="Steffens U.A."/>
            <person name="Heycke N."/>
            <person name="Schmitt S."/>
            <person name="Rinke C."/>
            <person name="Helfrich E.J."/>
            <person name="Brachmann A.O."/>
            <person name="Gurgui C."/>
            <person name="Wakimoto T."/>
            <person name="Kracht M."/>
            <person name="Crusemann M."/>
            <person name="Hentschel U."/>
            <person name="Abe I."/>
            <person name="Matsunaga S."/>
            <person name="Kalinowski J."/>
            <person name="Takeyama H."/>
            <person name="Piel J."/>
        </authorList>
    </citation>
    <scope>NUCLEOTIDE SEQUENCE [LARGE SCALE GENOMIC DNA]</scope>
    <source>
        <strain evidence="7">TSY1</strain>
    </source>
</reference>
<dbReference type="EMBL" id="AZHW01000387">
    <property type="protein sequence ID" value="ETW99975.1"/>
    <property type="molecule type" value="Genomic_DNA"/>
</dbReference>
<keyword evidence="3 4" id="KW-0663">Pyridoxal phosphate</keyword>
<accession>W4LQG7</accession>
<gene>
    <name evidence="6" type="ORF">ETSY1_12915</name>
</gene>
<dbReference type="InterPro" id="IPR005814">
    <property type="entry name" value="Aminotrans_3"/>
</dbReference>
<dbReference type="CDD" id="cd00610">
    <property type="entry name" value="OAT_like"/>
    <property type="match status" value="1"/>
</dbReference>
<dbReference type="Gene3D" id="3.40.640.10">
    <property type="entry name" value="Type I PLP-dependent aspartate aminotransferase-like (Major domain)"/>
    <property type="match status" value="1"/>
</dbReference>
<feature type="region of interest" description="Disordered" evidence="5">
    <location>
        <begin position="1"/>
        <end position="24"/>
    </location>
</feature>
<organism evidence="6 7">
    <name type="scientific">Entotheonella factor</name>
    <dbReference type="NCBI Taxonomy" id="1429438"/>
    <lineage>
        <taxon>Bacteria</taxon>
        <taxon>Pseudomonadati</taxon>
        <taxon>Nitrospinota/Tectimicrobiota group</taxon>
        <taxon>Candidatus Tectimicrobiota</taxon>
        <taxon>Candidatus Entotheonellia</taxon>
        <taxon>Candidatus Entotheonellales</taxon>
        <taxon>Candidatus Entotheonellaceae</taxon>
        <taxon>Candidatus Entotheonella</taxon>
    </lineage>
</organism>